<dbReference type="PANTHER" id="PTHR47074:SF61">
    <property type="entry name" value="RNASE H TYPE-1 DOMAIN-CONTAINING PROTEIN"/>
    <property type="match status" value="1"/>
</dbReference>
<dbReference type="CDD" id="cd06222">
    <property type="entry name" value="RNase_H_like"/>
    <property type="match status" value="1"/>
</dbReference>
<evidence type="ECO:0000259" key="1">
    <source>
        <dbReference type="Pfam" id="PF13456"/>
    </source>
</evidence>
<dbReference type="PANTHER" id="PTHR47074">
    <property type="entry name" value="BNAC02G40300D PROTEIN"/>
    <property type="match status" value="1"/>
</dbReference>
<dbReference type="EMBL" id="JBBPBN010000005">
    <property type="protein sequence ID" value="KAK9037328.1"/>
    <property type="molecule type" value="Genomic_DNA"/>
</dbReference>
<dbReference type="InterPro" id="IPR002156">
    <property type="entry name" value="RNaseH_domain"/>
</dbReference>
<proteinExistence type="predicted"/>
<dbReference type="InterPro" id="IPR036397">
    <property type="entry name" value="RNaseH_sf"/>
</dbReference>
<dbReference type="Gene3D" id="3.30.420.10">
    <property type="entry name" value="Ribonuclease H-like superfamily/Ribonuclease H"/>
    <property type="match status" value="1"/>
</dbReference>
<comment type="caution">
    <text evidence="2">The sequence shown here is derived from an EMBL/GenBank/DDBJ whole genome shotgun (WGS) entry which is preliminary data.</text>
</comment>
<dbReference type="InterPro" id="IPR052929">
    <property type="entry name" value="RNase_H-like_EbsB-rel"/>
</dbReference>
<sequence length="136" mass="15091">MVVLRIGFCRHQKLLKSVVISLFDPSFKRAGIAAVFRDCSRNIVGGTNECVMAASACTTEAIACRLGVFAALDKCFNQVIVELDNIYLIQRLNGNARSCWETTIVKRDLLSVVASVSSCSFSYIRRDCNKFVDWVA</sequence>
<evidence type="ECO:0000313" key="2">
    <source>
        <dbReference type="EMBL" id="KAK9037328.1"/>
    </source>
</evidence>
<reference evidence="2 3" key="1">
    <citation type="journal article" date="2024" name="G3 (Bethesda)">
        <title>Genome assembly of Hibiscus sabdariffa L. provides insights into metabolisms of medicinal natural products.</title>
        <authorList>
            <person name="Kim T."/>
        </authorList>
    </citation>
    <scope>NUCLEOTIDE SEQUENCE [LARGE SCALE GENOMIC DNA]</scope>
    <source>
        <strain evidence="2">TK-2024</strain>
        <tissue evidence="2">Old leaves</tissue>
    </source>
</reference>
<name>A0ABR2TJJ7_9ROSI</name>
<gene>
    <name evidence="2" type="ORF">V6N11_022240</name>
</gene>
<organism evidence="2 3">
    <name type="scientific">Hibiscus sabdariffa</name>
    <name type="common">roselle</name>
    <dbReference type="NCBI Taxonomy" id="183260"/>
    <lineage>
        <taxon>Eukaryota</taxon>
        <taxon>Viridiplantae</taxon>
        <taxon>Streptophyta</taxon>
        <taxon>Embryophyta</taxon>
        <taxon>Tracheophyta</taxon>
        <taxon>Spermatophyta</taxon>
        <taxon>Magnoliopsida</taxon>
        <taxon>eudicotyledons</taxon>
        <taxon>Gunneridae</taxon>
        <taxon>Pentapetalae</taxon>
        <taxon>rosids</taxon>
        <taxon>malvids</taxon>
        <taxon>Malvales</taxon>
        <taxon>Malvaceae</taxon>
        <taxon>Malvoideae</taxon>
        <taxon>Hibiscus</taxon>
    </lineage>
</organism>
<dbReference type="InterPro" id="IPR044730">
    <property type="entry name" value="RNase_H-like_dom_plant"/>
</dbReference>
<protein>
    <recommendedName>
        <fullName evidence="1">RNase H type-1 domain-containing protein</fullName>
    </recommendedName>
</protein>
<dbReference type="Proteomes" id="UP001396334">
    <property type="component" value="Unassembled WGS sequence"/>
</dbReference>
<dbReference type="Pfam" id="PF13456">
    <property type="entry name" value="RVT_3"/>
    <property type="match status" value="1"/>
</dbReference>
<evidence type="ECO:0000313" key="3">
    <source>
        <dbReference type="Proteomes" id="UP001396334"/>
    </source>
</evidence>
<keyword evidence="3" id="KW-1185">Reference proteome</keyword>
<accession>A0ABR2TJJ7</accession>
<feature type="domain" description="RNase H type-1" evidence="1">
    <location>
        <begin position="28"/>
        <end position="136"/>
    </location>
</feature>